<comment type="caution">
    <text evidence="1">The sequence shown here is derived from an EMBL/GenBank/DDBJ whole genome shotgun (WGS) entry which is preliminary data.</text>
</comment>
<sequence>MYITMTNMIVELYSSQSCIPCILPYDQMKIDHIKAEEIIFHRISSQFICQNSINLSDENN</sequence>
<reference evidence="1" key="1">
    <citation type="submission" date="2013-05" db="EMBL/GenBank/DDBJ databases">
        <authorList>
            <person name="Yim A.K.Y."/>
            <person name="Chan T.F."/>
            <person name="Ji K.M."/>
            <person name="Liu X.Y."/>
            <person name="Zhou J.W."/>
            <person name="Li R.Q."/>
            <person name="Yang K.Y."/>
            <person name="Li J."/>
            <person name="Li M."/>
            <person name="Law P.T.W."/>
            <person name="Wu Y.L."/>
            <person name="Cai Z.L."/>
            <person name="Qin H."/>
            <person name="Bao Y."/>
            <person name="Leung R.K.K."/>
            <person name="Ng P.K.S."/>
            <person name="Zou J."/>
            <person name="Zhong X.J."/>
            <person name="Ran P.X."/>
            <person name="Zhong N.S."/>
            <person name="Liu Z.G."/>
            <person name="Tsui S.K.W."/>
        </authorList>
    </citation>
    <scope>NUCLEOTIDE SEQUENCE</scope>
    <source>
        <strain evidence="1">Derf</strain>
        <tissue evidence="1">Whole organism</tissue>
    </source>
</reference>
<dbReference type="Proteomes" id="UP000790347">
    <property type="component" value="Unassembled WGS sequence"/>
</dbReference>
<accession>A0A922L9V7</accession>
<organism evidence="1 2">
    <name type="scientific">Dermatophagoides farinae</name>
    <name type="common">American house dust mite</name>
    <dbReference type="NCBI Taxonomy" id="6954"/>
    <lineage>
        <taxon>Eukaryota</taxon>
        <taxon>Metazoa</taxon>
        <taxon>Ecdysozoa</taxon>
        <taxon>Arthropoda</taxon>
        <taxon>Chelicerata</taxon>
        <taxon>Arachnida</taxon>
        <taxon>Acari</taxon>
        <taxon>Acariformes</taxon>
        <taxon>Sarcoptiformes</taxon>
        <taxon>Astigmata</taxon>
        <taxon>Psoroptidia</taxon>
        <taxon>Analgoidea</taxon>
        <taxon>Pyroglyphidae</taxon>
        <taxon>Dermatophagoidinae</taxon>
        <taxon>Dermatophagoides</taxon>
    </lineage>
</organism>
<keyword evidence="2" id="KW-1185">Reference proteome</keyword>
<evidence type="ECO:0000313" key="2">
    <source>
        <dbReference type="Proteomes" id="UP000790347"/>
    </source>
</evidence>
<name>A0A922L9V7_DERFA</name>
<dbReference type="AlphaFoldDB" id="A0A922L9V7"/>
<proteinExistence type="predicted"/>
<protein>
    <submittedName>
        <fullName evidence="1">Uncharacterized protein</fullName>
    </submittedName>
</protein>
<dbReference type="EMBL" id="ASGP02000001">
    <property type="protein sequence ID" value="KAH9527663.1"/>
    <property type="molecule type" value="Genomic_DNA"/>
</dbReference>
<gene>
    <name evidence="1" type="ORF">DERF_001670</name>
</gene>
<evidence type="ECO:0000313" key="1">
    <source>
        <dbReference type="EMBL" id="KAH9527663.1"/>
    </source>
</evidence>
<reference evidence="1" key="2">
    <citation type="journal article" date="2022" name="Res Sq">
        <title>Comparative Genomics Reveals Insights into the Divergent Evolution of Astigmatic Mites and Household Pest Adaptations.</title>
        <authorList>
            <person name="Xiong Q."/>
            <person name="Wan A.T.-Y."/>
            <person name="Liu X.-Y."/>
            <person name="Fung C.S.-H."/>
            <person name="Xiao X."/>
            <person name="Malainual N."/>
            <person name="Hou J."/>
            <person name="Wang L."/>
            <person name="Wang M."/>
            <person name="Yang K."/>
            <person name="Cui Y."/>
            <person name="Leung E."/>
            <person name="Nong W."/>
            <person name="Shin S.-K."/>
            <person name="Au S."/>
            <person name="Jeong K.Y."/>
            <person name="Chew F.T."/>
            <person name="Hui J."/>
            <person name="Leung T.F."/>
            <person name="Tungtrongchitr A."/>
            <person name="Zhong N."/>
            <person name="Liu Z."/>
            <person name="Tsui S."/>
        </authorList>
    </citation>
    <scope>NUCLEOTIDE SEQUENCE</scope>
    <source>
        <strain evidence="1">Derf</strain>
        <tissue evidence="1">Whole organism</tissue>
    </source>
</reference>